<protein>
    <recommendedName>
        <fullName evidence="5">Transmembrane protein</fullName>
    </recommendedName>
</protein>
<evidence type="ECO:0000256" key="1">
    <source>
        <dbReference type="SAM" id="Coils"/>
    </source>
</evidence>
<keyword evidence="1" id="KW-0175">Coiled coil</keyword>
<keyword evidence="2" id="KW-1133">Transmembrane helix</keyword>
<dbReference type="OrthoDB" id="1920951at2759"/>
<dbReference type="AlphaFoldDB" id="A0A2U1QCJ1"/>
<dbReference type="PANTHER" id="PTHR33868:SF18">
    <property type="entry name" value="TRANSMEMBRANE PROTEIN"/>
    <property type="match status" value="1"/>
</dbReference>
<evidence type="ECO:0008006" key="5">
    <source>
        <dbReference type="Google" id="ProtNLM"/>
    </source>
</evidence>
<gene>
    <name evidence="3" type="ORF">CTI12_AA047230</name>
</gene>
<reference evidence="3 4" key="1">
    <citation type="journal article" date="2018" name="Mol. Plant">
        <title>The genome of Artemisia annua provides insight into the evolution of Asteraceae family and artemisinin biosynthesis.</title>
        <authorList>
            <person name="Shen Q."/>
            <person name="Zhang L."/>
            <person name="Liao Z."/>
            <person name="Wang S."/>
            <person name="Yan T."/>
            <person name="Shi P."/>
            <person name="Liu M."/>
            <person name="Fu X."/>
            <person name="Pan Q."/>
            <person name="Wang Y."/>
            <person name="Lv Z."/>
            <person name="Lu X."/>
            <person name="Zhang F."/>
            <person name="Jiang W."/>
            <person name="Ma Y."/>
            <person name="Chen M."/>
            <person name="Hao X."/>
            <person name="Li L."/>
            <person name="Tang Y."/>
            <person name="Lv G."/>
            <person name="Zhou Y."/>
            <person name="Sun X."/>
            <person name="Brodelius P.E."/>
            <person name="Rose J.K.C."/>
            <person name="Tang K."/>
        </authorList>
    </citation>
    <scope>NUCLEOTIDE SEQUENCE [LARGE SCALE GENOMIC DNA]</scope>
    <source>
        <strain evidence="4">cv. Huhao1</strain>
        <tissue evidence="3">Leaf</tissue>
    </source>
</reference>
<proteinExistence type="predicted"/>
<keyword evidence="2" id="KW-0472">Membrane</keyword>
<keyword evidence="4" id="KW-1185">Reference proteome</keyword>
<dbReference type="EMBL" id="PKPP01000222">
    <property type="protein sequence ID" value="PWA95724.1"/>
    <property type="molecule type" value="Genomic_DNA"/>
</dbReference>
<evidence type="ECO:0000313" key="4">
    <source>
        <dbReference type="Proteomes" id="UP000245207"/>
    </source>
</evidence>
<evidence type="ECO:0000256" key="2">
    <source>
        <dbReference type="SAM" id="Phobius"/>
    </source>
</evidence>
<dbReference type="PANTHER" id="PTHR33868">
    <property type="entry name" value="EXPRESSED PROTEIN"/>
    <property type="match status" value="1"/>
</dbReference>
<organism evidence="3 4">
    <name type="scientific">Artemisia annua</name>
    <name type="common">Sweet wormwood</name>
    <dbReference type="NCBI Taxonomy" id="35608"/>
    <lineage>
        <taxon>Eukaryota</taxon>
        <taxon>Viridiplantae</taxon>
        <taxon>Streptophyta</taxon>
        <taxon>Embryophyta</taxon>
        <taxon>Tracheophyta</taxon>
        <taxon>Spermatophyta</taxon>
        <taxon>Magnoliopsida</taxon>
        <taxon>eudicotyledons</taxon>
        <taxon>Gunneridae</taxon>
        <taxon>Pentapetalae</taxon>
        <taxon>asterids</taxon>
        <taxon>campanulids</taxon>
        <taxon>Asterales</taxon>
        <taxon>Asteraceae</taxon>
        <taxon>Asteroideae</taxon>
        <taxon>Anthemideae</taxon>
        <taxon>Artemisiinae</taxon>
        <taxon>Artemisia</taxon>
    </lineage>
</organism>
<keyword evidence="2" id="KW-0812">Transmembrane</keyword>
<sequence>MASEEAKAKWLRMANRCIVAEDYVRESRPSSFIPSSSKSESEKSLYDLPADTRWWLNQQHKVDVGSFCIPRQETFADYVGIHELKDVIGDTLQRKTKLPESWTEEDELVAFSDEPEKLFSELESQWIGVKKNVPWWRATDLDDLASFVSHKSLQHFDNCDLPLPKTNKTGLLVASSPQESDKENSSFSSITGSLTSQYTPGIVGCSPDTPFSTKQANNMETTNSEFSNAQLLEALSHSQRRAREAERAAQQAYNEKENVISLFLKQASQMFAYKQWLYILQLETLCLQLRRSKYQPICTRFPDFVTRSYTKGKLPKRVHKATKRCKRHRSVGNFLWGLALVGAGVLIGWTLGWLFRAT</sequence>
<dbReference type="STRING" id="35608.A0A2U1QCJ1"/>
<feature type="transmembrane region" description="Helical" evidence="2">
    <location>
        <begin position="334"/>
        <end position="355"/>
    </location>
</feature>
<accession>A0A2U1QCJ1</accession>
<name>A0A2U1QCJ1_ARTAN</name>
<evidence type="ECO:0000313" key="3">
    <source>
        <dbReference type="EMBL" id="PWA95724.1"/>
    </source>
</evidence>
<dbReference type="Proteomes" id="UP000245207">
    <property type="component" value="Unassembled WGS sequence"/>
</dbReference>
<feature type="coiled-coil region" evidence="1">
    <location>
        <begin position="228"/>
        <end position="262"/>
    </location>
</feature>
<comment type="caution">
    <text evidence="3">The sequence shown here is derived from an EMBL/GenBank/DDBJ whole genome shotgun (WGS) entry which is preliminary data.</text>
</comment>